<evidence type="ECO:0000313" key="1">
    <source>
        <dbReference type="EMBL" id="TCO53072.1"/>
    </source>
</evidence>
<dbReference type="EMBL" id="SLWS01000011">
    <property type="protein sequence ID" value="TCO53072.1"/>
    <property type="molecule type" value="Genomic_DNA"/>
</dbReference>
<dbReference type="AlphaFoldDB" id="A0A4R2J6C9"/>
<sequence length="145" mass="15862">MTDTLTLHVVEPPVDHHTKVLLSWAEEPCPAWCDGNHPDCPEHMSSEWMCFVALSMEVPTVVAMDGGNGTTVPVVLPKELEIYLEQRFRERVPQVVVGERPSGRQQLTLLPAEAVHLGEALLRLAGMAVDDTVLVECSGCVGHEA</sequence>
<protein>
    <submittedName>
        <fullName evidence="1">Uncharacterized protein</fullName>
    </submittedName>
</protein>
<gene>
    <name evidence="1" type="ORF">EV192_111269</name>
</gene>
<evidence type="ECO:0000313" key="2">
    <source>
        <dbReference type="Proteomes" id="UP000295680"/>
    </source>
</evidence>
<name>A0A4R2J6C9_9PSEU</name>
<dbReference type="RefSeq" id="WP_132124082.1">
    <property type="nucleotide sequence ID" value="NZ_SLWS01000011.1"/>
</dbReference>
<dbReference type="OrthoDB" id="5082479at2"/>
<dbReference type="Proteomes" id="UP000295680">
    <property type="component" value="Unassembled WGS sequence"/>
</dbReference>
<organism evidence="1 2">
    <name type="scientific">Actinocrispum wychmicini</name>
    <dbReference type="NCBI Taxonomy" id="1213861"/>
    <lineage>
        <taxon>Bacteria</taxon>
        <taxon>Bacillati</taxon>
        <taxon>Actinomycetota</taxon>
        <taxon>Actinomycetes</taxon>
        <taxon>Pseudonocardiales</taxon>
        <taxon>Pseudonocardiaceae</taxon>
        <taxon>Actinocrispum</taxon>
    </lineage>
</organism>
<accession>A0A4R2J6C9</accession>
<reference evidence="1 2" key="1">
    <citation type="submission" date="2019-03" db="EMBL/GenBank/DDBJ databases">
        <title>Genomic Encyclopedia of Type Strains, Phase IV (KMG-IV): sequencing the most valuable type-strain genomes for metagenomic binning, comparative biology and taxonomic classification.</title>
        <authorList>
            <person name="Goeker M."/>
        </authorList>
    </citation>
    <scope>NUCLEOTIDE SEQUENCE [LARGE SCALE GENOMIC DNA]</scope>
    <source>
        <strain evidence="1 2">DSM 45934</strain>
    </source>
</reference>
<keyword evidence="2" id="KW-1185">Reference proteome</keyword>
<proteinExistence type="predicted"/>
<comment type="caution">
    <text evidence="1">The sequence shown here is derived from an EMBL/GenBank/DDBJ whole genome shotgun (WGS) entry which is preliminary data.</text>
</comment>